<name>A0A653C1R4_CALMS</name>
<keyword evidence="3 7" id="KW-0812">Transmembrane</keyword>
<feature type="compositionally biased region" description="Basic residues" evidence="6">
    <location>
        <begin position="8"/>
        <end position="17"/>
    </location>
</feature>
<protein>
    <recommendedName>
        <fullName evidence="10">Transmembrane protein 39A</fullName>
    </recommendedName>
</protein>
<dbReference type="EMBL" id="CAACVG010006760">
    <property type="protein sequence ID" value="VEN41498.1"/>
    <property type="molecule type" value="Genomic_DNA"/>
</dbReference>
<feature type="transmembrane region" description="Helical" evidence="7">
    <location>
        <begin position="164"/>
        <end position="185"/>
    </location>
</feature>
<feature type="transmembrane region" description="Helical" evidence="7">
    <location>
        <begin position="409"/>
        <end position="426"/>
    </location>
</feature>
<organism evidence="8 9">
    <name type="scientific">Callosobruchus maculatus</name>
    <name type="common">Southern cowpea weevil</name>
    <name type="synonym">Pulse bruchid</name>
    <dbReference type="NCBI Taxonomy" id="64391"/>
    <lineage>
        <taxon>Eukaryota</taxon>
        <taxon>Metazoa</taxon>
        <taxon>Ecdysozoa</taxon>
        <taxon>Arthropoda</taxon>
        <taxon>Hexapoda</taxon>
        <taxon>Insecta</taxon>
        <taxon>Pterygota</taxon>
        <taxon>Neoptera</taxon>
        <taxon>Endopterygota</taxon>
        <taxon>Coleoptera</taxon>
        <taxon>Polyphaga</taxon>
        <taxon>Cucujiformia</taxon>
        <taxon>Chrysomeloidea</taxon>
        <taxon>Chrysomelidae</taxon>
        <taxon>Bruchinae</taxon>
        <taxon>Bruchini</taxon>
        <taxon>Callosobruchus</taxon>
    </lineage>
</organism>
<evidence type="ECO:0000256" key="7">
    <source>
        <dbReference type="SAM" id="Phobius"/>
    </source>
</evidence>
<evidence type="ECO:0000313" key="8">
    <source>
        <dbReference type="EMBL" id="VEN41498.1"/>
    </source>
</evidence>
<gene>
    <name evidence="8" type="ORF">CALMAC_LOCUS5297</name>
</gene>
<evidence type="ECO:0000256" key="2">
    <source>
        <dbReference type="ARBA" id="ARBA00010737"/>
    </source>
</evidence>
<evidence type="ECO:0000256" key="3">
    <source>
        <dbReference type="ARBA" id="ARBA00022692"/>
    </source>
</evidence>
<comment type="subcellular location">
    <subcellularLocation>
        <location evidence="1">Membrane</location>
        <topology evidence="1">Multi-pass membrane protein</topology>
    </subcellularLocation>
</comment>
<accession>A0A653C1R4</accession>
<dbReference type="AlphaFoldDB" id="A0A653C1R4"/>
<feature type="region of interest" description="Disordered" evidence="6">
    <location>
        <begin position="1"/>
        <end position="42"/>
    </location>
</feature>
<dbReference type="PANTHER" id="PTHR12995">
    <property type="entry name" value="FI21814P1"/>
    <property type="match status" value="1"/>
</dbReference>
<evidence type="ECO:0000256" key="6">
    <source>
        <dbReference type="SAM" id="MobiDB-lite"/>
    </source>
</evidence>
<feature type="compositionally biased region" description="Low complexity" evidence="6">
    <location>
        <begin position="18"/>
        <end position="34"/>
    </location>
</feature>
<sequence>MIMAGGNRKSRNARHQSHSSSQSSSTKSPTLASNVPPSFTETSSQARYAPLGASVPSLPALEQPLAPKHFPFPSIPQDDEIMFEALHWFFIVGCAGFQFLHLYRSVWWLPHSFNKQAVNFYLIDKDLVMFILVILSRRLIYVVGRRIMEMVMPEKVYIKMCPYYRLFLFGVLSVTLFVCGLHIMHRHQIEKILYLCYPICLYLILFGFQIHPAFELVQWISPLSPLHACSTNPKDIRKEAEQLIENFNNRIKVVLFSANVNAYYAGFIPLCFAQSALFYDVFWAAQYVVFIFESSFLSLSDHVLSLRFYDILHRSALHVGTWEKVESGKSMLLVNSSWKEDVLWPRGTLVRHGKDVWRATGDCNSCEPGNVGLSKFYCIFKNPTLIIAVPFIVHMCTVLYQLYLVVNRLYWYKIFSLVFVLFYNYCIAYKITRGYFVCSGIYLVEEEMHKKNNMR</sequence>
<feature type="transmembrane region" description="Helical" evidence="7">
    <location>
        <begin position="127"/>
        <end position="144"/>
    </location>
</feature>
<keyword evidence="5 7" id="KW-0472">Membrane</keyword>
<feature type="transmembrane region" description="Helical" evidence="7">
    <location>
        <begin position="253"/>
        <end position="275"/>
    </location>
</feature>
<proteinExistence type="inferred from homology"/>
<dbReference type="PANTHER" id="PTHR12995:SF4">
    <property type="entry name" value="FI21814P1"/>
    <property type="match status" value="1"/>
</dbReference>
<reference evidence="8 9" key="1">
    <citation type="submission" date="2019-01" db="EMBL/GenBank/DDBJ databases">
        <authorList>
            <person name="Sayadi A."/>
        </authorList>
    </citation>
    <scope>NUCLEOTIDE SEQUENCE [LARGE SCALE GENOMIC DNA]</scope>
</reference>
<feature type="transmembrane region" description="Helical" evidence="7">
    <location>
        <begin position="191"/>
        <end position="208"/>
    </location>
</feature>
<dbReference type="GO" id="GO:0016020">
    <property type="term" value="C:membrane"/>
    <property type="evidence" value="ECO:0007669"/>
    <property type="project" value="UniProtKB-SubCell"/>
</dbReference>
<evidence type="ECO:0000256" key="1">
    <source>
        <dbReference type="ARBA" id="ARBA00004141"/>
    </source>
</evidence>
<evidence type="ECO:0008006" key="10">
    <source>
        <dbReference type="Google" id="ProtNLM"/>
    </source>
</evidence>
<dbReference type="OrthoDB" id="438179at2759"/>
<dbReference type="Pfam" id="PF10271">
    <property type="entry name" value="Tmp39"/>
    <property type="match status" value="2"/>
</dbReference>
<evidence type="ECO:0000256" key="4">
    <source>
        <dbReference type="ARBA" id="ARBA00022989"/>
    </source>
</evidence>
<dbReference type="Proteomes" id="UP000410492">
    <property type="component" value="Unassembled WGS sequence"/>
</dbReference>
<evidence type="ECO:0000256" key="5">
    <source>
        <dbReference type="ARBA" id="ARBA00023136"/>
    </source>
</evidence>
<feature type="transmembrane region" description="Helical" evidence="7">
    <location>
        <begin position="85"/>
        <end position="107"/>
    </location>
</feature>
<feature type="transmembrane region" description="Helical" evidence="7">
    <location>
        <begin position="384"/>
        <end position="403"/>
    </location>
</feature>
<dbReference type="InterPro" id="IPR019397">
    <property type="entry name" value="Uncharacterised_TMEM39"/>
</dbReference>
<keyword evidence="9" id="KW-1185">Reference proteome</keyword>
<comment type="similarity">
    <text evidence="2">Belongs to the TMEM39 family.</text>
</comment>
<keyword evidence="4 7" id="KW-1133">Transmembrane helix</keyword>
<evidence type="ECO:0000313" key="9">
    <source>
        <dbReference type="Proteomes" id="UP000410492"/>
    </source>
</evidence>